<sequence length="106" mass="12334">MAEDLGPHFPYEYILKIYIAALMETIGSHMALIQFIIRAENQLSLEVSETFTIRTDTPVSVVAFRNFWIVNRDEMARRADELMDRLKLRESIGDRAKKITSDGWQQ</sequence>
<dbReference type="EMBL" id="JAAAID010003881">
    <property type="protein sequence ID" value="KAF9995355.1"/>
    <property type="molecule type" value="Genomic_DNA"/>
</dbReference>
<dbReference type="Proteomes" id="UP000703661">
    <property type="component" value="Unassembled WGS sequence"/>
</dbReference>
<protein>
    <submittedName>
        <fullName evidence="1">Uncharacterized protein</fullName>
    </submittedName>
</protein>
<name>A0A9P6MEQ7_9FUNG</name>
<dbReference type="AlphaFoldDB" id="A0A9P6MEQ7"/>
<reference evidence="1" key="1">
    <citation type="journal article" date="2020" name="Fungal Divers.">
        <title>Resolving the Mortierellaceae phylogeny through synthesis of multi-gene phylogenetics and phylogenomics.</title>
        <authorList>
            <person name="Vandepol N."/>
            <person name="Liber J."/>
            <person name="Desiro A."/>
            <person name="Na H."/>
            <person name="Kennedy M."/>
            <person name="Barry K."/>
            <person name="Grigoriev I.V."/>
            <person name="Miller A.N."/>
            <person name="O'Donnell K."/>
            <person name="Stajich J.E."/>
            <person name="Bonito G."/>
        </authorList>
    </citation>
    <scope>NUCLEOTIDE SEQUENCE</scope>
    <source>
        <strain evidence="1">NRRL 2769</strain>
    </source>
</reference>
<evidence type="ECO:0000313" key="2">
    <source>
        <dbReference type="Proteomes" id="UP000703661"/>
    </source>
</evidence>
<keyword evidence="2" id="KW-1185">Reference proteome</keyword>
<organism evidence="1 2">
    <name type="scientific">Entomortierella chlamydospora</name>
    <dbReference type="NCBI Taxonomy" id="101097"/>
    <lineage>
        <taxon>Eukaryota</taxon>
        <taxon>Fungi</taxon>
        <taxon>Fungi incertae sedis</taxon>
        <taxon>Mucoromycota</taxon>
        <taxon>Mortierellomycotina</taxon>
        <taxon>Mortierellomycetes</taxon>
        <taxon>Mortierellales</taxon>
        <taxon>Mortierellaceae</taxon>
        <taxon>Entomortierella</taxon>
    </lineage>
</organism>
<comment type="caution">
    <text evidence="1">The sequence shown here is derived from an EMBL/GenBank/DDBJ whole genome shotgun (WGS) entry which is preliminary data.</text>
</comment>
<proteinExistence type="predicted"/>
<evidence type="ECO:0000313" key="1">
    <source>
        <dbReference type="EMBL" id="KAF9995355.1"/>
    </source>
</evidence>
<accession>A0A9P6MEQ7</accession>
<gene>
    <name evidence="1" type="ORF">BGZ80_007539</name>
</gene>